<dbReference type="SUPFAM" id="SSF53098">
    <property type="entry name" value="Ribonuclease H-like"/>
    <property type="match status" value="1"/>
</dbReference>
<dbReference type="PROSITE" id="PS50994">
    <property type="entry name" value="INTEGRASE"/>
    <property type="match status" value="1"/>
</dbReference>
<name>A0AAE3ZD01_9ACTN</name>
<feature type="compositionally biased region" description="Basic residues" evidence="1">
    <location>
        <begin position="355"/>
        <end position="367"/>
    </location>
</feature>
<feature type="compositionally biased region" description="Basic residues" evidence="1">
    <location>
        <begin position="419"/>
        <end position="435"/>
    </location>
</feature>
<dbReference type="GO" id="GO:0015074">
    <property type="term" value="P:DNA integration"/>
    <property type="evidence" value="ECO:0007669"/>
    <property type="project" value="InterPro"/>
</dbReference>
<evidence type="ECO:0000313" key="3">
    <source>
        <dbReference type="EMBL" id="MDR7301620.1"/>
    </source>
</evidence>
<dbReference type="NCBIfam" id="NF033577">
    <property type="entry name" value="transpos_IS481"/>
    <property type="match status" value="1"/>
</dbReference>
<reference evidence="3" key="1">
    <citation type="submission" date="2023-07" db="EMBL/GenBank/DDBJ databases">
        <title>Sequencing the genomes of 1000 actinobacteria strains.</title>
        <authorList>
            <person name="Klenk H.-P."/>
        </authorList>
    </citation>
    <scope>NUCLEOTIDE SEQUENCE</scope>
    <source>
        <strain evidence="3">DSM 45977</strain>
    </source>
</reference>
<dbReference type="Gene3D" id="3.30.420.10">
    <property type="entry name" value="Ribonuclease H-like superfamily/Ribonuclease H"/>
    <property type="match status" value="1"/>
</dbReference>
<sequence length="494" mass="55169">MTETGRLRLARCVVDDGWPLARAAERFQVAVGTAKRWADRYRAHGEAGMVDRSSRPRTSPRRTPTRTERRIIKVRVLRRWGPARIAGFLGLVVSTVHRVLTRYGVARLRALDRATGRVIRRYERAAPGELVHVDVKKLGNIPDGGGHKIHGRAVGTRYSQRTSSTQRRDGKPVLGYGYLHNAVDDHSRLAYSEILADETKDTAAAFWGRAAAWFRAQGITDIQRVLTDNGPCYRSHAWRAAVAATASRHLRTRAYRPQTNGKVERFNRILLDEWAYAEAYTSETARRAALPGFLHWYNHHRHHTSIGGPPTHRIPNLSGQNTSQGLRYEAARLVCQGRRVPNARGGALPRPDPPRRRRSPRPGRHRAPGSTGAPGHLRAHHPPSGSLDQLSHPRAPGSARGLADELGRPLHRYPPGQTHRARHRRQWRPHRRRGRGLFGQVRHQGHRGHRPRLPPPDARNRGLSRRHAPTPAGSSPPAGTSANSPTGSPTSMTT</sequence>
<proteinExistence type="predicted"/>
<feature type="region of interest" description="Disordered" evidence="1">
    <location>
        <begin position="337"/>
        <end position="494"/>
    </location>
</feature>
<dbReference type="PANTHER" id="PTHR35004:SF6">
    <property type="entry name" value="TRANSPOSASE"/>
    <property type="match status" value="1"/>
</dbReference>
<dbReference type="InterPro" id="IPR047656">
    <property type="entry name" value="IS481-like_transpos"/>
</dbReference>
<dbReference type="Pfam" id="PF13683">
    <property type="entry name" value="rve_3"/>
    <property type="match status" value="1"/>
</dbReference>
<dbReference type="Proteomes" id="UP001180845">
    <property type="component" value="Unassembled WGS sequence"/>
</dbReference>
<accession>A0AAE3ZD01</accession>
<dbReference type="AlphaFoldDB" id="A0AAE3ZD01"/>
<feature type="compositionally biased region" description="Basic residues" evidence="1">
    <location>
        <begin position="443"/>
        <end position="452"/>
    </location>
</feature>
<feature type="region of interest" description="Disordered" evidence="1">
    <location>
        <begin position="303"/>
        <end position="322"/>
    </location>
</feature>
<evidence type="ECO:0000259" key="2">
    <source>
        <dbReference type="PROSITE" id="PS50994"/>
    </source>
</evidence>
<feature type="compositionally biased region" description="Low complexity" evidence="1">
    <location>
        <begin position="469"/>
        <end position="486"/>
    </location>
</feature>
<feature type="region of interest" description="Disordered" evidence="1">
    <location>
        <begin position="48"/>
        <end position="67"/>
    </location>
</feature>
<dbReference type="EMBL" id="JAVDXW010000001">
    <property type="protein sequence ID" value="MDR7301620.1"/>
    <property type="molecule type" value="Genomic_DNA"/>
</dbReference>
<organism evidence="3 4">
    <name type="scientific">Haloactinomyces albus</name>
    <dbReference type="NCBI Taxonomy" id="1352928"/>
    <lineage>
        <taxon>Bacteria</taxon>
        <taxon>Bacillati</taxon>
        <taxon>Actinomycetota</taxon>
        <taxon>Actinomycetes</taxon>
        <taxon>Actinopolysporales</taxon>
        <taxon>Actinopolysporaceae</taxon>
        <taxon>Haloactinomyces</taxon>
    </lineage>
</organism>
<dbReference type="SUPFAM" id="SSF46689">
    <property type="entry name" value="Homeodomain-like"/>
    <property type="match status" value="1"/>
</dbReference>
<dbReference type="InterPro" id="IPR012337">
    <property type="entry name" value="RNaseH-like_sf"/>
</dbReference>
<evidence type="ECO:0000256" key="1">
    <source>
        <dbReference type="SAM" id="MobiDB-lite"/>
    </source>
</evidence>
<dbReference type="PANTHER" id="PTHR35004">
    <property type="entry name" value="TRANSPOSASE RV3428C-RELATED"/>
    <property type="match status" value="1"/>
</dbReference>
<keyword evidence="4" id="KW-1185">Reference proteome</keyword>
<dbReference type="InterPro" id="IPR009057">
    <property type="entry name" value="Homeodomain-like_sf"/>
</dbReference>
<evidence type="ECO:0000313" key="4">
    <source>
        <dbReference type="Proteomes" id="UP001180845"/>
    </source>
</evidence>
<gene>
    <name evidence="3" type="ORF">JOF55_001801</name>
</gene>
<protein>
    <submittedName>
        <fullName evidence="3">Transposase InsO family protein</fullName>
    </submittedName>
</protein>
<comment type="caution">
    <text evidence="3">The sequence shown here is derived from an EMBL/GenBank/DDBJ whole genome shotgun (WGS) entry which is preliminary data.</text>
</comment>
<dbReference type="Pfam" id="PF13565">
    <property type="entry name" value="HTH_32"/>
    <property type="match status" value="1"/>
</dbReference>
<dbReference type="InterPro" id="IPR036397">
    <property type="entry name" value="RNaseH_sf"/>
</dbReference>
<feature type="domain" description="Integrase catalytic" evidence="2">
    <location>
        <begin position="123"/>
        <end position="318"/>
    </location>
</feature>
<dbReference type="InterPro" id="IPR001584">
    <property type="entry name" value="Integrase_cat-core"/>
</dbReference>
<dbReference type="GO" id="GO:0003676">
    <property type="term" value="F:nucleic acid binding"/>
    <property type="evidence" value="ECO:0007669"/>
    <property type="project" value="InterPro"/>
</dbReference>